<keyword evidence="7" id="KW-1185">Reference proteome</keyword>
<protein>
    <submittedName>
        <fullName evidence="6">Rubrerythrin</fullName>
    </submittedName>
</protein>
<accession>I7LL30</accession>
<name>I7LL30_METBM</name>
<evidence type="ECO:0000313" key="6">
    <source>
        <dbReference type="EMBL" id="CCJ35014.1"/>
    </source>
</evidence>
<dbReference type="InterPro" id="IPR048574">
    <property type="entry name" value="RUBY_RBDX"/>
</dbReference>
<keyword evidence="1" id="KW-0813">Transport</keyword>
<dbReference type="InterPro" id="IPR012347">
    <property type="entry name" value="Ferritin-like"/>
</dbReference>
<feature type="compositionally biased region" description="Basic residues" evidence="3">
    <location>
        <begin position="1"/>
        <end position="18"/>
    </location>
</feature>
<dbReference type="Pfam" id="PF21349">
    <property type="entry name" value="RUBY_RBDX"/>
    <property type="match status" value="1"/>
</dbReference>
<reference evidence="7" key="1">
    <citation type="journal article" date="2012" name="J. Bacteriol.">
        <title>Complete genome sequence of the hydrogenotrophic, methanogenic archaeon Methanoculleus bourgensis strain MS2T, isolated from a sewage sludge digester.</title>
        <authorList>
            <person name="Maus I."/>
            <person name="Wibberg D."/>
            <person name="Stantscheff R."/>
            <person name="Eikmeyer F.G."/>
            <person name="Seffner A."/>
            <person name="Boelter J."/>
            <person name="Szczepanowski R."/>
            <person name="Blom J."/>
            <person name="Jaenicke S."/>
            <person name="Konig H."/>
            <person name="Puhler A."/>
            <person name="Schluter A."/>
        </authorList>
    </citation>
    <scope>NUCLEOTIDE SEQUENCE [LARGE SCALE GENOMIC DNA]</scope>
    <source>
        <strain evidence="7">ATCC 43281 / DSM 3045 / OCM 15 / MS2</strain>
    </source>
</reference>
<dbReference type="InterPro" id="IPR003251">
    <property type="entry name" value="Rr_diiron-bd_dom"/>
</dbReference>
<feature type="domain" description="Rubredoxin-like" evidence="4">
    <location>
        <begin position="182"/>
        <end position="215"/>
    </location>
</feature>
<dbReference type="SUPFAM" id="SSF47240">
    <property type="entry name" value="Ferritin-like"/>
    <property type="match status" value="1"/>
</dbReference>
<feature type="domain" description="Ferritin-like diiron" evidence="5">
    <location>
        <begin position="47"/>
        <end position="177"/>
    </location>
</feature>
<dbReference type="PATRIC" id="fig|1201294.9.peg.104"/>
<dbReference type="PROSITE" id="PS50905">
    <property type="entry name" value="FERRITIN_LIKE"/>
    <property type="match status" value="1"/>
</dbReference>
<evidence type="ECO:0000256" key="3">
    <source>
        <dbReference type="SAM" id="MobiDB-lite"/>
    </source>
</evidence>
<dbReference type="Proteomes" id="UP000009007">
    <property type="component" value="Chromosome I"/>
</dbReference>
<dbReference type="Gene3D" id="2.20.28.10">
    <property type="match status" value="1"/>
</dbReference>
<dbReference type="InterPro" id="IPR052753">
    <property type="entry name" value="Rbr2/Nigerythrin"/>
</dbReference>
<organism evidence="6 7">
    <name type="scientific">Methanoculleus bourgensis (strain ATCC 43281 / DSM 3045 / OCM 15 / MS2)</name>
    <name type="common">Methanogenium bourgense</name>
    <dbReference type="NCBI Taxonomy" id="1201294"/>
    <lineage>
        <taxon>Archaea</taxon>
        <taxon>Methanobacteriati</taxon>
        <taxon>Methanobacteriota</taxon>
        <taxon>Stenosarchaea group</taxon>
        <taxon>Methanomicrobia</taxon>
        <taxon>Methanomicrobiales</taxon>
        <taxon>Methanomicrobiaceae</taxon>
        <taxon>Methanoculleus</taxon>
    </lineage>
</organism>
<evidence type="ECO:0000259" key="5">
    <source>
        <dbReference type="PROSITE" id="PS50905"/>
    </source>
</evidence>
<dbReference type="KEGG" id="mbg:BN140_0091"/>
<dbReference type="AlphaFoldDB" id="I7LL30"/>
<dbReference type="EMBL" id="HE964772">
    <property type="protein sequence ID" value="CCJ35014.1"/>
    <property type="molecule type" value="Genomic_DNA"/>
</dbReference>
<sequence>MRPHRFGPGHGPPRRRYPGKTGSVLLPGICQPPGDRGERFLIRGSRNNYFMPTDKNAQEAYAGESQANRKYSVFAEKAAAEGYPAVGKLFRAASEAEAIHAKRLLFIQNAVGSTEENLKGAVEGETFEFTEMYPKFVAEAKEERKNEAAIVFTHAMKAEEVHANLYLQALEAVREGKDLDVEKVYLCPVCGNVELGAAPEKCPICGVPDRMFREVQ</sequence>
<dbReference type="InterPro" id="IPR009078">
    <property type="entry name" value="Ferritin-like_SF"/>
</dbReference>
<dbReference type="GO" id="GO:0016491">
    <property type="term" value="F:oxidoreductase activity"/>
    <property type="evidence" value="ECO:0007669"/>
    <property type="project" value="InterPro"/>
</dbReference>
<dbReference type="PROSITE" id="PS50903">
    <property type="entry name" value="RUBREDOXIN_LIKE"/>
    <property type="match status" value="1"/>
</dbReference>
<feature type="region of interest" description="Disordered" evidence="3">
    <location>
        <begin position="1"/>
        <end position="23"/>
    </location>
</feature>
<gene>
    <name evidence="6" type="ordered locus">BN140_0091</name>
</gene>
<dbReference type="InterPro" id="IPR024934">
    <property type="entry name" value="Rubredoxin-like_dom"/>
</dbReference>
<evidence type="ECO:0000313" key="7">
    <source>
        <dbReference type="Proteomes" id="UP000009007"/>
    </source>
</evidence>
<keyword evidence="2" id="KW-0249">Electron transport</keyword>
<evidence type="ECO:0000256" key="2">
    <source>
        <dbReference type="ARBA" id="ARBA00022982"/>
    </source>
</evidence>
<dbReference type="Pfam" id="PF02915">
    <property type="entry name" value="Rubrerythrin"/>
    <property type="match status" value="1"/>
</dbReference>
<dbReference type="HOGENOM" id="CLU_095256_1_0_2"/>
<dbReference type="CDD" id="cd00729">
    <property type="entry name" value="rubredoxin_SM"/>
    <property type="match status" value="1"/>
</dbReference>
<dbReference type="STRING" id="1201294.BN140_0091"/>
<dbReference type="SUPFAM" id="SSF57802">
    <property type="entry name" value="Rubredoxin-like"/>
    <property type="match status" value="1"/>
</dbReference>
<dbReference type="Gene3D" id="1.20.1260.10">
    <property type="match status" value="1"/>
</dbReference>
<evidence type="ECO:0000259" key="4">
    <source>
        <dbReference type="PROSITE" id="PS50903"/>
    </source>
</evidence>
<dbReference type="GO" id="GO:0005506">
    <property type="term" value="F:iron ion binding"/>
    <property type="evidence" value="ECO:0007669"/>
    <property type="project" value="InterPro"/>
</dbReference>
<dbReference type="CDD" id="cd01041">
    <property type="entry name" value="Rubrerythrin"/>
    <property type="match status" value="1"/>
</dbReference>
<dbReference type="PANTHER" id="PTHR33746">
    <property type="entry name" value="RUBRERYTHRIN"/>
    <property type="match status" value="1"/>
</dbReference>
<proteinExistence type="predicted"/>
<evidence type="ECO:0000256" key="1">
    <source>
        <dbReference type="ARBA" id="ARBA00022448"/>
    </source>
</evidence>
<dbReference type="BioCyc" id="MBOU1201294:BN140_RS00455-MONOMER"/>
<dbReference type="InterPro" id="IPR009040">
    <property type="entry name" value="Ferritin-like_diiron"/>
</dbReference>
<dbReference type="PANTHER" id="PTHR33746:SF4">
    <property type="entry name" value="RUBRERYTHRIN"/>
    <property type="match status" value="1"/>
</dbReference>